<dbReference type="Pfam" id="PF01244">
    <property type="entry name" value="Peptidase_M19"/>
    <property type="match status" value="1"/>
</dbReference>
<dbReference type="PANTHER" id="PTHR10443:SF12">
    <property type="entry name" value="DIPEPTIDASE"/>
    <property type="match status" value="1"/>
</dbReference>
<dbReference type="RefSeq" id="WP_348393122.1">
    <property type="nucleotide sequence ID" value="NZ_CP134145.1"/>
</dbReference>
<keyword evidence="1" id="KW-0732">Signal</keyword>
<evidence type="ECO:0000313" key="3">
    <source>
        <dbReference type="Proteomes" id="UP001258994"/>
    </source>
</evidence>
<keyword evidence="2" id="KW-0224">Dipeptidase</keyword>
<proteinExistence type="predicted"/>
<protein>
    <submittedName>
        <fullName evidence="2">Membrane dipeptidase</fullName>
        <ecNumber evidence="2">3.4.13.-</ecNumber>
    </submittedName>
</protein>
<keyword evidence="2" id="KW-0378">Hydrolase</keyword>
<name>A0ABY9TZH3_9GAMM</name>
<dbReference type="PROSITE" id="PS51365">
    <property type="entry name" value="RENAL_DIPEPTIDASE_2"/>
    <property type="match status" value="1"/>
</dbReference>
<dbReference type="SUPFAM" id="SSF51556">
    <property type="entry name" value="Metallo-dependent hydrolases"/>
    <property type="match status" value="1"/>
</dbReference>
<gene>
    <name evidence="2" type="ORF">RGQ13_08470</name>
</gene>
<dbReference type="InterPro" id="IPR008257">
    <property type="entry name" value="Pept_M19"/>
</dbReference>
<dbReference type="EC" id="3.4.13.-" evidence="2"/>
<feature type="chain" id="PRO_5045308508" evidence="1">
    <location>
        <begin position="24"/>
        <end position="395"/>
    </location>
</feature>
<dbReference type="Proteomes" id="UP001258994">
    <property type="component" value="Chromosome"/>
</dbReference>
<keyword evidence="2" id="KW-0645">Protease</keyword>
<accession>A0ABY9TZH3</accession>
<organism evidence="2 3">
    <name type="scientific">Thalassotalea psychrophila</name>
    <dbReference type="NCBI Taxonomy" id="3065647"/>
    <lineage>
        <taxon>Bacteria</taxon>
        <taxon>Pseudomonadati</taxon>
        <taxon>Pseudomonadota</taxon>
        <taxon>Gammaproteobacteria</taxon>
        <taxon>Alteromonadales</taxon>
        <taxon>Colwelliaceae</taxon>
        <taxon>Thalassotalea</taxon>
    </lineage>
</organism>
<dbReference type="EMBL" id="CP134145">
    <property type="protein sequence ID" value="WNC74012.1"/>
    <property type="molecule type" value="Genomic_DNA"/>
</dbReference>
<dbReference type="GO" id="GO:0016805">
    <property type="term" value="F:dipeptidase activity"/>
    <property type="evidence" value="ECO:0007669"/>
    <property type="project" value="UniProtKB-KW"/>
</dbReference>
<evidence type="ECO:0000256" key="1">
    <source>
        <dbReference type="SAM" id="SignalP"/>
    </source>
</evidence>
<sequence>MKNLQKNIIAISLSTALASLAFASTNAIAITDAEVEEKKAYLQKMTEARPGDERAKDKAVHQRYKDAIVIDQLVPGTPNGYVGQSTQDWEVMAGKSRDNNIDLVSYTAAIDDTFDPLTIVNWIAQARIFWDQNPEKYQVIETADDIIEGHKNEKFMVNMNFQGSNALGGNLNMVETYYKLGVRSMNFAYNVRNHMSDGGGVSADRDGGLSKAGIRLVAEMNRVGMIVDCTHSSNRTCLDAAAASTKPIILSHSNALGSYALPRNSPDDVIKAVAKTGGAICANGLGGFHNKQGFAGPEDLAKTINYVKELVGAEHTCWGSDYVDPVVYVNALDFVLRNPESYPPELGYGSPTEIAEPGDIWGVVPVLEDKYGWSEQEIKGFLGENLMRVYKANWR</sequence>
<dbReference type="Gene3D" id="3.20.20.140">
    <property type="entry name" value="Metal-dependent hydrolases"/>
    <property type="match status" value="1"/>
</dbReference>
<feature type="signal peptide" evidence="1">
    <location>
        <begin position="1"/>
        <end position="23"/>
    </location>
</feature>
<dbReference type="PANTHER" id="PTHR10443">
    <property type="entry name" value="MICROSOMAL DIPEPTIDASE"/>
    <property type="match status" value="1"/>
</dbReference>
<evidence type="ECO:0000313" key="2">
    <source>
        <dbReference type="EMBL" id="WNC74012.1"/>
    </source>
</evidence>
<keyword evidence="3" id="KW-1185">Reference proteome</keyword>
<dbReference type="InterPro" id="IPR032466">
    <property type="entry name" value="Metal_Hydrolase"/>
</dbReference>
<reference evidence="3" key="1">
    <citation type="submission" date="2023-09" db="EMBL/GenBank/DDBJ databases">
        <authorList>
            <person name="Li S."/>
            <person name="Li X."/>
            <person name="Zhang C."/>
            <person name="Zhao Z."/>
        </authorList>
    </citation>
    <scope>NUCLEOTIDE SEQUENCE [LARGE SCALE GENOMIC DNA]</scope>
    <source>
        <strain evidence="3">SQ149</strain>
    </source>
</reference>